<evidence type="ECO:0000256" key="1">
    <source>
        <dbReference type="SAM" id="MobiDB-lite"/>
    </source>
</evidence>
<name>A0A4Q9MUZ3_9APHY</name>
<dbReference type="AlphaFoldDB" id="A0A4Q9MUZ3"/>
<organism evidence="2">
    <name type="scientific">Dichomitus squalens</name>
    <dbReference type="NCBI Taxonomy" id="114155"/>
    <lineage>
        <taxon>Eukaryota</taxon>
        <taxon>Fungi</taxon>
        <taxon>Dikarya</taxon>
        <taxon>Basidiomycota</taxon>
        <taxon>Agaricomycotina</taxon>
        <taxon>Agaricomycetes</taxon>
        <taxon>Polyporales</taxon>
        <taxon>Polyporaceae</taxon>
        <taxon>Dichomitus</taxon>
    </lineage>
</organism>
<evidence type="ECO:0000313" key="2">
    <source>
        <dbReference type="EMBL" id="TBU30096.1"/>
    </source>
</evidence>
<dbReference type="EMBL" id="ML143408">
    <property type="protein sequence ID" value="TBU30096.1"/>
    <property type="molecule type" value="Genomic_DNA"/>
</dbReference>
<accession>A0A4Q9MUZ3</accession>
<sequence length="68" mass="7560">MGYEDSSAPKRHLSAPDKSQLARAEQASTEPSRDRYGFSNSLTLPSTWSKHGWTLGGHLEACIEYYEG</sequence>
<feature type="region of interest" description="Disordered" evidence="1">
    <location>
        <begin position="1"/>
        <end position="40"/>
    </location>
</feature>
<protein>
    <submittedName>
        <fullName evidence="2">Uncharacterized protein</fullName>
    </submittedName>
</protein>
<reference evidence="2" key="1">
    <citation type="submission" date="2019-01" db="EMBL/GenBank/DDBJ databases">
        <title>Draft genome sequences of three monokaryotic isolates of the white-rot basidiomycete fungus Dichomitus squalens.</title>
        <authorList>
            <consortium name="DOE Joint Genome Institute"/>
            <person name="Lopez S.C."/>
            <person name="Andreopoulos B."/>
            <person name="Pangilinan J."/>
            <person name="Lipzen A."/>
            <person name="Riley R."/>
            <person name="Ahrendt S."/>
            <person name="Ng V."/>
            <person name="Barry K."/>
            <person name="Daum C."/>
            <person name="Grigoriev I.V."/>
            <person name="Hilden K.S."/>
            <person name="Makela M.R."/>
            <person name="de Vries R.P."/>
        </authorList>
    </citation>
    <scope>NUCLEOTIDE SEQUENCE [LARGE SCALE GENOMIC DNA]</scope>
    <source>
        <strain evidence="2">OM18370.1</strain>
    </source>
</reference>
<dbReference type="Proteomes" id="UP000292957">
    <property type="component" value="Unassembled WGS sequence"/>
</dbReference>
<gene>
    <name evidence="2" type="ORF">BD311DRAFT_240192</name>
</gene>
<proteinExistence type="predicted"/>